<reference evidence="2" key="1">
    <citation type="journal article" date="2015" name="BMC Genomics">
        <title>Draft genome of a commonly misdiagnosed multidrug resistant pathogen Candida auris.</title>
        <authorList>
            <person name="Chatterjee S."/>
            <person name="Alampalli S.V."/>
            <person name="Nageshan R.K."/>
            <person name="Chettiar S.T."/>
            <person name="Joshi S."/>
            <person name="Tatu U.S."/>
        </authorList>
    </citation>
    <scope>NUCLEOTIDE SEQUENCE [LARGE SCALE GENOMIC DNA]</scope>
    <source>
        <strain evidence="2">6684</strain>
    </source>
</reference>
<evidence type="ECO:0000313" key="2">
    <source>
        <dbReference type="Proteomes" id="UP000037122"/>
    </source>
</evidence>
<gene>
    <name evidence="1" type="ORF">QG37_02621</name>
</gene>
<evidence type="ECO:0000313" key="1">
    <source>
        <dbReference type="EMBL" id="KNE00587.1"/>
    </source>
</evidence>
<name>A0A0L0P2J9_CANAR</name>
<comment type="caution">
    <text evidence="1">The sequence shown here is derived from an EMBL/GenBank/DDBJ whole genome shotgun (WGS) entry which is preliminary data.</text>
</comment>
<dbReference type="VEuPathDB" id="FungiDB:QG37_02621"/>
<protein>
    <submittedName>
        <fullName evidence="1">Uncharacterized protein</fullName>
    </submittedName>
</protein>
<dbReference type="AlphaFoldDB" id="A0A0L0P2J9"/>
<dbReference type="Proteomes" id="UP000037122">
    <property type="component" value="Unassembled WGS sequence"/>
</dbReference>
<proteinExistence type="predicted"/>
<dbReference type="EMBL" id="LGST01000018">
    <property type="protein sequence ID" value="KNE00587.1"/>
    <property type="molecule type" value="Genomic_DNA"/>
</dbReference>
<accession>A0A0L0P2J9</accession>
<sequence>MARNSKFATAAHSGKKVTKIQRTVKMAISSLKGTENQEWKLRK</sequence>
<organism evidence="1 2">
    <name type="scientific">Candidozyma auris</name>
    <name type="common">Yeast</name>
    <name type="synonym">Candida auris</name>
    <dbReference type="NCBI Taxonomy" id="498019"/>
    <lineage>
        <taxon>Eukaryota</taxon>
        <taxon>Fungi</taxon>
        <taxon>Dikarya</taxon>
        <taxon>Ascomycota</taxon>
        <taxon>Saccharomycotina</taxon>
        <taxon>Pichiomycetes</taxon>
        <taxon>Metschnikowiaceae</taxon>
        <taxon>Candidozyma</taxon>
    </lineage>
</organism>